<evidence type="ECO:0000313" key="3">
    <source>
        <dbReference type="Proteomes" id="UP000054928"/>
    </source>
</evidence>
<dbReference type="AlphaFoldDB" id="A0A0P1AZV3"/>
<keyword evidence="3" id="KW-1185">Reference proteome</keyword>
<organism evidence="2 3">
    <name type="scientific">Plasmopara halstedii</name>
    <name type="common">Downy mildew of sunflower</name>
    <dbReference type="NCBI Taxonomy" id="4781"/>
    <lineage>
        <taxon>Eukaryota</taxon>
        <taxon>Sar</taxon>
        <taxon>Stramenopiles</taxon>
        <taxon>Oomycota</taxon>
        <taxon>Peronosporomycetes</taxon>
        <taxon>Peronosporales</taxon>
        <taxon>Peronosporaceae</taxon>
        <taxon>Plasmopara</taxon>
    </lineage>
</organism>
<dbReference type="RefSeq" id="XP_024584336.1">
    <property type="nucleotide sequence ID" value="XM_024718992.1"/>
</dbReference>
<evidence type="ECO:0000256" key="1">
    <source>
        <dbReference type="SAM" id="MobiDB-lite"/>
    </source>
</evidence>
<reference evidence="3" key="1">
    <citation type="submission" date="2014-09" db="EMBL/GenBank/DDBJ databases">
        <authorList>
            <person name="Sharma Rahul"/>
            <person name="Thines Marco"/>
        </authorList>
    </citation>
    <scope>NUCLEOTIDE SEQUENCE [LARGE SCALE GENOMIC DNA]</scope>
</reference>
<name>A0A0P1AZV3_PLAHL</name>
<dbReference type="GeneID" id="36400506"/>
<proteinExistence type="predicted"/>
<feature type="compositionally biased region" description="Low complexity" evidence="1">
    <location>
        <begin position="51"/>
        <end position="68"/>
    </location>
</feature>
<accession>A0A0P1AZV3</accession>
<sequence>MPLSKRAFFVLATSTICNTLKFYLTSIDPARGMTLRTSQSGEKEGTKAFCSGSSTSRATSSTSLKERA</sequence>
<protein>
    <submittedName>
        <fullName evidence="2">Uncharacterized protein</fullName>
    </submittedName>
</protein>
<dbReference type="Proteomes" id="UP000054928">
    <property type="component" value="Unassembled WGS sequence"/>
</dbReference>
<dbReference type="EMBL" id="CCYD01002887">
    <property type="protein sequence ID" value="CEG47967.1"/>
    <property type="molecule type" value="Genomic_DNA"/>
</dbReference>
<evidence type="ECO:0000313" key="2">
    <source>
        <dbReference type="EMBL" id="CEG47967.1"/>
    </source>
</evidence>
<feature type="region of interest" description="Disordered" evidence="1">
    <location>
        <begin position="35"/>
        <end position="68"/>
    </location>
</feature>